<evidence type="ECO:0000313" key="3">
    <source>
        <dbReference type="Proteomes" id="UP000220480"/>
    </source>
</evidence>
<accession>A0A2A7AVS2</accession>
<dbReference type="EMBL" id="NMTZ01000027">
    <property type="protein sequence ID" value="PDX83131.1"/>
    <property type="molecule type" value="Genomic_DNA"/>
</dbReference>
<gene>
    <name evidence="2" type="ORF">CGS59_13535</name>
</gene>
<feature type="domain" description="Bacteriophage T5 Orf172 DNA-binding" evidence="1">
    <location>
        <begin position="16"/>
        <end position="105"/>
    </location>
</feature>
<dbReference type="SMART" id="SM00974">
    <property type="entry name" value="T5orf172"/>
    <property type="match status" value="1"/>
</dbReference>
<dbReference type="InterPro" id="IPR018306">
    <property type="entry name" value="Phage_T5_Orf172_DNA-bd"/>
</dbReference>
<evidence type="ECO:0000259" key="1">
    <source>
        <dbReference type="SMART" id="SM00974"/>
    </source>
</evidence>
<sequence length="226" mass="25705">MSAAKKAGVIYILTNPSFPDYVKIGYATNIENRLKQLNRSECIPFAFRVYATYDVSAPLQDKELHSLIDRLNPDLRAIDTFDGKTRTKEFYAMTKEDAYALLESIAKLSGTMDKLQRLTPEGHEIADEEVAAEIQEEAKERKAPFSFIKCGIPMGAEIVLQNHPEVVAIVKDDRQIEYQGKAYSLSALAQKIMQTTYPLQGPVHWLYQGRKLRDIRVEREEAGLYE</sequence>
<reference evidence="2 3" key="1">
    <citation type="journal article" date="2017" name="Front. Microbiol.">
        <title>New Insights into the Diversity of the Genus Faecalibacterium.</title>
        <authorList>
            <person name="Benevides L."/>
            <person name="Burman S."/>
            <person name="Martin R."/>
            <person name="Robert V."/>
            <person name="Thomas M."/>
            <person name="Miquel S."/>
            <person name="Chain F."/>
            <person name="Sokol H."/>
            <person name="Bermudez-Humaran L.G."/>
            <person name="Morrison M."/>
            <person name="Langella P."/>
            <person name="Azevedo V.A."/>
            <person name="Chatel J.M."/>
            <person name="Soares S."/>
        </authorList>
    </citation>
    <scope>NUCLEOTIDE SEQUENCE [LARGE SCALE GENOMIC DNA]</scope>
    <source>
        <strain evidence="2 3">CNCM I 4644</strain>
    </source>
</reference>
<dbReference type="Proteomes" id="UP000220480">
    <property type="component" value="Unassembled WGS sequence"/>
</dbReference>
<dbReference type="Pfam" id="PF10544">
    <property type="entry name" value="T5orf172"/>
    <property type="match status" value="1"/>
</dbReference>
<protein>
    <recommendedName>
        <fullName evidence="1">Bacteriophage T5 Orf172 DNA-binding domain-containing protein</fullName>
    </recommendedName>
</protein>
<dbReference type="RefSeq" id="WP_097780353.1">
    <property type="nucleotide sequence ID" value="NZ_NMTZ01000027.1"/>
</dbReference>
<comment type="caution">
    <text evidence="2">The sequence shown here is derived from an EMBL/GenBank/DDBJ whole genome shotgun (WGS) entry which is preliminary data.</text>
</comment>
<organism evidence="2 3">
    <name type="scientific">Faecalibacterium prausnitzii</name>
    <dbReference type="NCBI Taxonomy" id="853"/>
    <lineage>
        <taxon>Bacteria</taxon>
        <taxon>Bacillati</taxon>
        <taxon>Bacillota</taxon>
        <taxon>Clostridia</taxon>
        <taxon>Eubacteriales</taxon>
        <taxon>Oscillospiraceae</taxon>
        <taxon>Faecalibacterium</taxon>
    </lineage>
</organism>
<dbReference type="AlphaFoldDB" id="A0A2A7AVS2"/>
<proteinExistence type="predicted"/>
<name>A0A2A7AVS2_9FIRM</name>
<evidence type="ECO:0000313" key="2">
    <source>
        <dbReference type="EMBL" id="PDX83131.1"/>
    </source>
</evidence>